<dbReference type="GO" id="GO:0015297">
    <property type="term" value="F:antiporter activity"/>
    <property type="evidence" value="ECO:0007669"/>
    <property type="project" value="InterPro"/>
</dbReference>
<dbReference type="PANTHER" id="PTHR42893">
    <property type="entry name" value="PROTEIN DETOXIFICATION 44, CHLOROPLASTIC-RELATED"/>
    <property type="match status" value="1"/>
</dbReference>
<reference evidence="7" key="1">
    <citation type="submission" date="2016-02" db="EMBL/GenBank/DDBJ databases">
        <authorList>
            <person name="Schultz-Johansen M."/>
            <person name="Glaring M.A."/>
            <person name="Bech P.K."/>
            <person name="Stougaard P."/>
        </authorList>
    </citation>
    <scope>NUCLEOTIDE SEQUENCE [LARGE SCALE GENOMIC DNA]</scope>
    <source>
        <strain evidence="7">S66</strain>
    </source>
</reference>
<evidence type="ECO:0000313" key="7">
    <source>
        <dbReference type="Proteomes" id="UP000070299"/>
    </source>
</evidence>
<comment type="subcellular location">
    <subcellularLocation>
        <location evidence="1">Membrane</location>
        <topology evidence="1">Multi-pass membrane protein</topology>
    </subcellularLocation>
</comment>
<evidence type="ECO:0000256" key="5">
    <source>
        <dbReference type="ARBA" id="ARBA00023136"/>
    </source>
</evidence>
<dbReference type="GO" id="GO:0005886">
    <property type="term" value="C:plasma membrane"/>
    <property type="evidence" value="ECO:0007669"/>
    <property type="project" value="TreeGrafter"/>
</dbReference>
<dbReference type="PANTHER" id="PTHR42893:SF46">
    <property type="entry name" value="PROTEIN DETOXIFICATION 44, CHLOROPLASTIC"/>
    <property type="match status" value="1"/>
</dbReference>
<keyword evidence="5" id="KW-0472">Membrane</keyword>
<keyword evidence="4" id="KW-1133">Transmembrane helix</keyword>
<dbReference type="NCBIfam" id="TIGR00797">
    <property type="entry name" value="matE"/>
    <property type="match status" value="1"/>
</dbReference>
<sequence>MHSLSKFLKPSLHRPILFIAAPMILSNLTTPLMGLVDTAVLGHLDSAHYLAGASVAGLFITQLYWLCGFLRMTSTGLSAQALGQGDSDKAAQCLAQGLLLSLVLSCFLLLTQGWWLEAVLFLANAQLEVAQVIQDYFASRIWGAPAALANLVLVGWLIGQQQAKQVMWIQIIGNVLNAILSIILVVYFKLDVSGVALATVVAEYTICGLSLWAVGRRLPALNIQVAWFTLSQMRGLLGLNGHSFVRNITLQLCLAFLVFQGMRFGQTSAAVNAILLQFFSLIALGLDGIAFSAEALVGEQKGKKNPVALAAVVMQSLVWSTGLAITYSAVFWFFGDGIVALLTSHQNLQKATTDYLAIVAVLPLVAHWCFLLDGVFVGLTRAKAMQNSMLASALLAYLPLWWLFNDMGNQGLWIALLAFLFARGLSLGGYFIYLYQTRQVV</sequence>
<accession>A0A136A4L6</accession>
<comment type="similarity">
    <text evidence="2">Belongs to the multi antimicrobial extrusion (MATE) (TC 2.A.66.1) family.</text>
</comment>
<organism evidence="6 7">
    <name type="scientific">Paraglaciecola hydrolytica</name>
    <dbReference type="NCBI Taxonomy" id="1799789"/>
    <lineage>
        <taxon>Bacteria</taxon>
        <taxon>Pseudomonadati</taxon>
        <taxon>Pseudomonadota</taxon>
        <taxon>Gammaproteobacteria</taxon>
        <taxon>Alteromonadales</taxon>
        <taxon>Alteromonadaceae</taxon>
        <taxon>Paraglaciecola</taxon>
    </lineage>
</organism>
<keyword evidence="3" id="KW-0812">Transmembrane</keyword>
<evidence type="ECO:0000256" key="3">
    <source>
        <dbReference type="ARBA" id="ARBA00022692"/>
    </source>
</evidence>
<dbReference type="InterPro" id="IPR002528">
    <property type="entry name" value="MATE_fam"/>
</dbReference>
<evidence type="ECO:0000313" key="6">
    <source>
        <dbReference type="EMBL" id="KXI30159.1"/>
    </source>
</evidence>
<keyword evidence="7" id="KW-1185">Reference proteome</keyword>
<dbReference type="STRING" id="1799789.AX660_09210"/>
<dbReference type="InterPro" id="IPR044644">
    <property type="entry name" value="DinF-like"/>
</dbReference>
<dbReference type="AlphaFoldDB" id="A0A136A4L6"/>
<gene>
    <name evidence="6" type="ORF">AX660_09210</name>
</gene>
<protein>
    <submittedName>
        <fullName evidence="6">MATE family efflux transporter</fullName>
    </submittedName>
</protein>
<evidence type="ECO:0000256" key="4">
    <source>
        <dbReference type="ARBA" id="ARBA00022989"/>
    </source>
</evidence>
<dbReference type="GO" id="GO:0042910">
    <property type="term" value="F:xenobiotic transmembrane transporter activity"/>
    <property type="evidence" value="ECO:0007669"/>
    <property type="project" value="InterPro"/>
</dbReference>
<proteinExistence type="inferred from homology"/>
<dbReference type="Pfam" id="PF01554">
    <property type="entry name" value="MatE"/>
    <property type="match status" value="2"/>
</dbReference>
<dbReference type="CDD" id="cd13136">
    <property type="entry name" value="MATE_DinF_like"/>
    <property type="match status" value="1"/>
</dbReference>
<name>A0A136A4L6_9ALTE</name>
<dbReference type="Proteomes" id="UP000070299">
    <property type="component" value="Unassembled WGS sequence"/>
</dbReference>
<dbReference type="EMBL" id="LSNE01000003">
    <property type="protein sequence ID" value="KXI30159.1"/>
    <property type="molecule type" value="Genomic_DNA"/>
</dbReference>
<dbReference type="RefSeq" id="WP_068374070.1">
    <property type="nucleotide sequence ID" value="NZ_LSNE01000003.1"/>
</dbReference>
<comment type="caution">
    <text evidence="6">The sequence shown here is derived from an EMBL/GenBank/DDBJ whole genome shotgun (WGS) entry which is preliminary data.</text>
</comment>
<evidence type="ECO:0000256" key="1">
    <source>
        <dbReference type="ARBA" id="ARBA00004141"/>
    </source>
</evidence>
<evidence type="ECO:0000256" key="2">
    <source>
        <dbReference type="ARBA" id="ARBA00010199"/>
    </source>
</evidence>